<proteinExistence type="predicted"/>
<name>A0AAE0H3A3_9CHLO</name>
<evidence type="ECO:0000313" key="1">
    <source>
        <dbReference type="EMBL" id="KAK3288246.1"/>
    </source>
</evidence>
<protein>
    <submittedName>
        <fullName evidence="1">Uncharacterized protein</fullName>
    </submittedName>
</protein>
<gene>
    <name evidence="1" type="ORF">CYMTET_4274</name>
</gene>
<dbReference type="AlphaFoldDB" id="A0AAE0H3A3"/>
<dbReference type="EMBL" id="LGRX02000541">
    <property type="protein sequence ID" value="KAK3288246.1"/>
    <property type="molecule type" value="Genomic_DNA"/>
</dbReference>
<dbReference type="Proteomes" id="UP001190700">
    <property type="component" value="Unassembled WGS sequence"/>
</dbReference>
<organism evidence="1 2">
    <name type="scientific">Cymbomonas tetramitiformis</name>
    <dbReference type="NCBI Taxonomy" id="36881"/>
    <lineage>
        <taxon>Eukaryota</taxon>
        <taxon>Viridiplantae</taxon>
        <taxon>Chlorophyta</taxon>
        <taxon>Pyramimonadophyceae</taxon>
        <taxon>Pyramimonadales</taxon>
        <taxon>Pyramimonadaceae</taxon>
        <taxon>Cymbomonas</taxon>
    </lineage>
</organism>
<keyword evidence="2" id="KW-1185">Reference proteome</keyword>
<evidence type="ECO:0000313" key="2">
    <source>
        <dbReference type="Proteomes" id="UP001190700"/>
    </source>
</evidence>
<accession>A0AAE0H3A3</accession>
<sequence>MVAHDALLAFLPFHSGCVSRWTDADPVFSMKGERRKKLGANVSGSSELRLVISSGVACGDGRTRCGAREIAPPKRPWTYERFPTGRGLVSEEFGCGV</sequence>
<reference evidence="1 2" key="1">
    <citation type="journal article" date="2015" name="Genome Biol. Evol.">
        <title>Comparative Genomics of a Bacterivorous Green Alga Reveals Evolutionary Causalities and Consequences of Phago-Mixotrophic Mode of Nutrition.</title>
        <authorList>
            <person name="Burns J.A."/>
            <person name="Paasch A."/>
            <person name="Narechania A."/>
            <person name="Kim E."/>
        </authorList>
    </citation>
    <scope>NUCLEOTIDE SEQUENCE [LARGE SCALE GENOMIC DNA]</scope>
    <source>
        <strain evidence="1 2">PLY_AMNH</strain>
    </source>
</reference>
<comment type="caution">
    <text evidence="1">The sequence shown here is derived from an EMBL/GenBank/DDBJ whole genome shotgun (WGS) entry which is preliminary data.</text>
</comment>